<dbReference type="Proteomes" id="UP001156318">
    <property type="component" value="Chromosome"/>
</dbReference>
<dbReference type="EMBL" id="CP074352">
    <property type="protein sequence ID" value="UYU31182.1"/>
    <property type="molecule type" value="Genomic_DNA"/>
</dbReference>
<feature type="modified residue" description="4-aspartylphosphate" evidence="2">
    <location>
        <position position="59"/>
    </location>
</feature>
<dbReference type="InterPro" id="IPR050595">
    <property type="entry name" value="Bact_response_regulator"/>
</dbReference>
<evidence type="ECO:0000313" key="5">
    <source>
        <dbReference type="Proteomes" id="UP001156318"/>
    </source>
</evidence>
<keyword evidence="5" id="KW-1185">Reference proteome</keyword>
<name>A0ABY6JBH1_9ENTR</name>
<gene>
    <name evidence="4" type="ORF">KFZ77_15255</name>
</gene>
<dbReference type="InterPro" id="IPR011006">
    <property type="entry name" value="CheY-like_superfamily"/>
</dbReference>
<dbReference type="PROSITE" id="PS50110">
    <property type="entry name" value="RESPONSE_REGULATORY"/>
    <property type="match status" value="1"/>
</dbReference>
<organism evidence="4 5">
    <name type="scientific">Siccibacter colletis</name>
    <dbReference type="NCBI Taxonomy" id="1505757"/>
    <lineage>
        <taxon>Bacteria</taxon>
        <taxon>Pseudomonadati</taxon>
        <taxon>Pseudomonadota</taxon>
        <taxon>Gammaproteobacteria</taxon>
        <taxon>Enterobacterales</taxon>
        <taxon>Enterobacteriaceae</taxon>
        <taxon>Siccibacter</taxon>
    </lineage>
</organism>
<dbReference type="Gene3D" id="3.40.50.2300">
    <property type="match status" value="1"/>
</dbReference>
<dbReference type="RefSeq" id="WP_031522999.1">
    <property type="nucleotide sequence ID" value="NZ_CP074352.1"/>
</dbReference>
<evidence type="ECO:0000259" key="3">
    <source>
        <dbReference type="PROSITE" id="PS50110"/>
    </source>
</evidence>
<proteinExistence type="predicted"/>
<reference evidence="4 5" key="1">
    <citation type="submission" date="2021-05" db="EMBL/GenBank/DDBJ databases">
        <title>Isolation, identification, and the growth promoting effects of Pantoea dispersa strain YSD J2 from the aboveground leaves of Cyperus esculentus L.Var. Sativus.</title>
        <authorList>
            <person name="Wang S."/>
            <person name="Tang X.M."/>
            <person name="Huang Y.N."/>
        </authorList>
    </citation>
    <scope>NUCLEOTIDE SEQUENCE [LARGE SCALE GENOMIC DNA]</scope>
    <source>
        <strain evidence="5">YSD YN2</strain>
    </source>
</reference>
<keyword evidence="1 2" id="KW-0597">Phosphoprotein</keyword>
<evidence type="ECO:0000256" key="1">
    <source>
        <dbReference type="ARBA" id="ARBA00022553"/>
    </source>
</evidence>
<protein>
    <submittedName>
        <fullName evidence="4">Response regulator</fullName>
    </submittedName>
</protein>
<accession>A0ABY6JBH1</accession>
<sequence length="132" mass="14183">MGQPPRIAIIAIVDDERAVRSGLSNLLQSVGYETDTFDSAEAFLRDSARLASVVLAIVDVKLKGASGFELFTHLLQLPAPPPVIFISGHGDEVMHQQAIELGAVAFLRKPLDVDMLLEHIERILAAGGEGRA</sequence>
<dbReference type="PANTHER" id="PTHR44591:SF25">
    <property type="entry name" value="CHEMOTAXIS TWO-COMPONENT RESPONSE REGULATOR"/>
    <property type="match status" value="1"/>
</dbReference>
<dbReference type="Pfam" id="PF00072">
    <property type="entry name" value="Response_reg"/>
    <property type="match status" value="1"/>
</dbReference>
<dbReference type="PANTHER" id="PTHR44591">
    <property type="entry name" value="STRESS RESPONSE REGULATOR PROTEIN 1"/>
    <property type="match status" value="1"/>
</dbReference>
<dbReference type="SMART" id="SM00448">
    <property type="entry name" value="REC"/>
    <property type="match status" value="1"/>
</dbReference>
<feature type="domain" description="Response regulatory" evidence="3">
    <location>
        <begin position="9"/>
        <end position="124"/>
    </location>
</feature>
<dbReference type="SUPFAM" id="SSF52172">
    <property type="entry name" value="CheY-like"/>
    <property type="match status" value="1"/>
</dbReference>
<evidence type="ECO:0000256" key="2">
    <source>
        <dbReference type="PROSITE-ProRule" id="PRU00169"/>
    </source>
</evidence>
<dbReference type="InterPro" id="IPR001789">
    <property type="entry name" value="Sig_transdc_resp-reg_receiver"/>
</dbReference>
<evidence type="ECO:0000313" key="4">
    <source>
        <dbReference type="EMBL" id="UYU31182.1"/>
    </source>
</evidence>